<sequence>MLASLRPRSPPLFAHHSPSQHPNLSHPTHLPTSYINSGYSQMQGSPARRYITPPPGSALAPDPLEQRPSPQSRQRSWHHPYMHSTRAAQGPSPPLALDSLARPSTRSYDDQTLASRLRSPPPQHRNELLHPPPESRPSAASRADTIRRAQPLSISPLPAYPHPHDVERVGGIGPSRNRGRSSTLTLPHPDTTRVRGSSFVGARLNSPSHASHGGYDEPVPPPPPPRSWEDARFYRDPYPHPGSEAFMAHRQSPTLRPPSRPSPILFAALGPHQDAQLHAQPRLSGKMSAKMVNAGAIPRGGQYRSRPGTPISPLNMESLSMQDAPFPSASGIAVPLASGQQRSPADVRARGDYFGPGEAEWHRSSHMASEMSGSPPCGDAYISGLGHDPSEYGYRAPGKMHGEPISPDTEMPRCLPGSYAGSQSHMLPGRGPAGAMPAHHSAMSRMELIERERHAMAAHHHGPGPGAFMAPGGPQEHGYQSEYAPQARMGSGGGYGGNLAQHTVPVDRIAHSRRRRRPPYSYSSMITQAIASSSEGRMTLREIYTWISSNFSGYPMSGPDSQGWQNTVRHNLSLGKIFIKKARTAQDIYESCSSGNPSQSQAARGKGGWWTLHPVVLAQIRSGQRTHNDEFDDVERLVEMENAAASSGTSEGSAAMAATSSTASADSAMASTRNKSLARQRSYSDSMDANVAEQLRPGSSEQSMTAPVSRKGSIGANRSMPTGRAGYAPYAAQLIERKNGLGAGAREDLASVLEPKADAEFKGNNRANAYARLRGHTIAVHETPLQNRTSMAAKYETDRYGGDAYISTRPPSKSVPSPRPLFQAGRQVVEDVEMETAGTQARDSSMVLQEARETLASTKQQQHHHHQQQQQQQHHHHHHHMPQARRETDAGIEAQEGKGRMAIRDLLNS</sequence>
<comment type="subcellular location">
    <subcellularLocation>
        <location evidence="5">Nucleus</location>
    </subcellularLocation>
</comment>
<evidence type="ECO:0000259" key="7">
    <source>
        <dbReference type="PROSITE" id="PS50039"/>
    </source>
</evidence>
<organism evidence="8 9">
    <name type="scientific">Ustilago hordei</name>
    <name type="common">Barley covered smut fungus</name>
    <dbReference type="NCBI Taxonomy" id="120017"/>
    <lineage>
        <taxon>Eukaryota</taxon>
        <taxon>Fungi</taxon>
        <taxon>Dikarya</taxon>
        <taxon>Basidiomycota</taxon>
        <taxon>Ustilaginomycotina</taxon>
        <taxon>Ustilaginomycetes</taxon>
        <taxon>Ustilaginales</taxon>
        <taxon>Ustilaginaceae</taxon>
        <taxon>Ustilago</taxon>
    </lineage>
</organism>
<feature type="compositionally biased region" description="Low complexity" evidence="6">
    <location>
        <begin position="643"/>
        <end position="672"/>
    </location>
</feature>
<dbReference type="PRINTS" id="PR00053">
    <property type="entry name" value="FORKHEAD"/>
</dbReference>
<evidence type="ECO:0000256" key="1">
    <source>
        <dbReference type="ARBA" id="ARBA00023015"/>
    </source>
</evidence>
<feature type="compositionally biased region" description="Polar residues" evidence="6">
    <location>
        <begin position="102"/>
        <end position="114"/>
    </location>
</feature>
<feature type="compositionally biased region" description="Polar residues" evidence="6">
    <location>
        <begin position="673"/>
        <end position="687"/>
    </location>
</feature>
<evidence type="ECO:0000313" key="9">
    <source>
        <dbReference type="Proteomes" id="UP000006174"/>
    </source>
</evidence>
<dbReference type="PANTHER" id="PTHR46078">
    <property type="entry name" value="FORKHEAD BOX PROTEIN J2 FAMILY MEMBER"/>
    <property type="match status" value="1"/>
</dbReference>
<feature type="compositionally biased region" description="Basic residues" evidence="6">
    <location>
        <begin position="861"/>
        <end position="883"/>
    </location>
</feature>
<dbReference type="GO" id="GO:0000981">
    <property type="term" value="F:DNA-binding transcription factor activity, RNA polymerase II-specific"/>
    <property type="evidence" value="ECO:0007669"/>
    <property type="project" value="TreeGrafter"/>
</dbReference>
<proteinExistence type="predicted"/>
<dbReference type="eggNOG" id="KOG2294">
    <property type="taxonomic scope" value="Eukaryota"/>
</dbReference>
<dbReference type="PROSITE" id="PS00657">
    <property type="entry name" value="FORK_HEAD_1"/>
    <property type="match status" value="1"/>
</dbReference>
<evidence type="ECO:0000256" key="5">
    <source>
        <dbReference type="PROSITE-ProRule" id="PRU00089"/>
    </source>
</evidence>
<protein>
    <recommendedName>
        <fullName evidence="7">Fork-head domain-containing protein</fullName>
    </recommendedName>
</protein>
<dbReference type="AlphaFoldDB" id="I2FPF2"/>
<keyword evidence="9" id="KW-1185">Reference proteome</keyword>
<keyword evidence="4 5" id="KW-0539">Nucleus</keyword>
<keyword evidence="3" id="KW-0804">Transcription</keyword>
<evidence type="ECO:0000256" key="2">
    <source>
        <dbReference type="ARBA" id="ARBA00023125"/>
    </source>
</evidence>
<evidence type="ECO:0000256" key="4">
    <source>
        <dbReference type="ARBA" id="ARBA00023242"/>
    </source>
</evidence>
<feature type="region of interest" description="Disordered" evidence="6">
    <location>
        <begin position="1"/>
        <end position="224"/>
    </location>
</feature>
<dbReference type="Proteomes" id="UP000006174">
    <property type="component" value="Unassembled WGS sequence"/>
</dbReference>
<dbReference type="PROSITE" id="PS50039">
    <property type="entry name" value="FORK_HEAD_3"/>
    <property type="match status" value="1"/>
</dbReference>
<evidence type="ECO:0000256" key="3">
    <source>
        <dbReference type="ARBA" id="ARBA00023163"/>
    </source>
</evidence>
<accession>I2FPF2</accession>
<dbReference type="EMBL" id="CAGI01000137">
    <property type="protein sequence ID" value="CCF48795.1"/>
    <property type="molecule type" value="Genomic_DNA"/>
</dbReference>
<dbReference type="STRING" id="1128400.I2FPF2"/>
<keyword evidence="1" id="KW-0805">Transcription regulation</keyword>
<feature type="domain" description="Fork-head" evidence="7">
    <location>
        <begin position="517"/>
        <end position="614"/>
    </location>
</feature>
<reference evidence="8 9" key="1">
    <citation type="journal article" date="2012" name="Plant Cell">
        <title>Genome comparison of barley and maize smut fungi reveals targeted loss of RNA silencing components and species-specific presence of transposable elements.</title>
        <authorList>
            <person name="Laurie J.D."/>
            <person name="Ali S."/>
            <person name="Linning R."/>
            <person name="Mannhaupt G."/>
            <person name="Wong P."/>
            <person name="Gueldener U."/>
            <person name="Muensterkoetter M."/>
            <person name="Moore R."/>
            <person name="Kahmann R."/>
            <person name="Bakkeren G."/>
            <person name="Schirawski J."/>
        </authorList>
    </citation>
    <scope>NUCLEOTIDE SEQUENCE [LARGE SCALE GENOMIC DNA]</scope>
    <source>
        <strain evidence="9">Uh4875-4</strain>
    </source>
</reference>
<feature type="region of interest" description="Disordered" evidence="6">
    <location>
        <begin position="643"/>
        <end position="721"/>
    </location>
</feature>
<feature type="compositionally biased region" description="Polar residues" evidence="6">
    <location>
        <begin position="17"/>
        <end position="44"/>
    </location>
</feature>
<evidence type="ECO:0000313" key="8">
    <source>
        <dbReference type="EMBL" id="CCF48795.1"/>
    </source>
</evidence>
<comment type="caution">
    <text evidence="8">The sequence shown here is derived from an EMBL/GenBank/DDBJ whole genome shotgun (WGS) entry which is preliminary data.</text>
</comment>
<dbReference type="HOGENOM" id="CLU_007783_0_0_1"/>
<dbReference type="CDD" id="cd00059">
    <property type="entry name" value="FH_FOX"/>
    <property type="match status" value="1"/>
</dbReference>
<dbReference type="SMART" id="SM00339">
    <property type="entry name" value="FH"/>
    <property type="match status" value="1"/>
</dbReference>
<feature type="region of interest" description="Disordered" evidence="6">
    <location>
        <begin position="854"/>
        <end position="888"/>
    </location>
</feature>
<dbReference type="GO" id="GO:0005634">
    <property type="term" value="C:nucleus"/>
    <property type="evidence" value="ECO:0007669"/>
    <property type="project" value="UniProtKB-SubCell"/>
</dbReference>
<dbReference type="GO" id="GO:0000978">
    <property type="term" value="F:RNA polymerase II cis-regulatory region sequence-specific DNA binding"/>
    <property type="evidence" value="ECO:0007669"/>
    <property type="project" value="TreeGrafter"/>
</dbReference>
<dbReference type="InterPro" id="IPR036388">
    <property type="entry name" value="WH-like_DNA-bd_sf"/>
</dbReference>
<dbReference type="SUPFAM" id="SSF46785">
    <property type="entry name" value="Winged helix' DNA-binding domain"/>
    <property type="match status" value="1"/>
</dbReference>
<dbReference type="PANTHER" id="PTHR46078:SF2">
    <property type="entry name" value="FORK-HEAD DOMAIN-CONTAINING PROTEIN"/>
    <property type="match status" value="1"/>
</dbReference>
<dbReference type="OMA" id="QGWQNTV"/>
<feature type="compositionally biased region" description="Polar residues" evidence="6">
    <location>
        <begin position="697"/>
        <end position="706"/>
    </location>
</feature>
<dbReference type="InterPro" id="IPR036390">
    <property type="entry name" value="WH_DNA-bd_sf"/>
</dbReference>
<gene>
    <name evidence="8" type="ORF">UHOR_08837</name>
</gene>
<feature type="DNA-binding region" description="Fork-head" evidence="5">
    <location>
        <begin position="517"/>
        <end position="614"/>
    </location>
</feature>
<dbReference type="InterPro" id="IPR045912">
    <property type="entry name" value="FOXJ2/3-like"/>
</dbReference>
<dbReference type="InterPro" id="IPR018122">
    <property type="entry name" value="TF_fork_head_CS_1"/>
</dbReference>
<name>I2FPF2_USTHO</name>
<keyword evidence="2 5" id="KW-0238">DNA-binding</keyword>
<dbReference type="Gene3D" id="1.10.10.10">
    <property type="entry name" value="Winged helix-like DNA-binding domain superfamily/Winged helix DNA-binding domain"/>
    <property type="match status" value="1"/>
</dbReference>
<evidence type="ECO:0000256" key="6">
    <source>
        <dbReference type="SAM" id="MobiDB-lite"/>
    </source>
</evidence>
<dbReference type="Pfam" id="PF00250">
    <property type="entry name" value="Forkhead"/>
    <property type="match status" value="1"/>
</dbReference>
<dbReference type="InterPro" id="IPR001766">
    <property type="entry name" value="Fork_head_dom"/>
</dbReference>